<evidence type="ECO:0000313" key="3">
    <source>
        <dbReference type="Proteomes" id="UP001190700"/>
    </source>
</evidence>
<gene>
    <name evidence="2" type="ORF">CYMTET_44288</name>
</gene>
<accession>A0AAE0C0I8</accession>
<reference evidence="2 3" key="1">
    <citation type="journal article" date="2015" name="Genome Biol. Evol.">
        <title>Comparative Genomics of a Bacterivorous Green Alga Reveals Evolutionary Causalities and Consequences of Phago-Mixotrophic Mode of Nutrition.</title>
        <authorList>
            <person name="Burns J.A."/>
            <person name="Paasch A."/>
            <person name="Narechania A."/>
            <person name="Kim E."/>
        </authorList>
    </citation>
    <scope>NUCLEOTIDE SEQUENCE [LARGE SCALE GENOMIC DNA]</scope>
    <source>
        <strain evidence="2 3">PLY_AMNH</strain>
    </source>
</reference>
<evidence type="ECO:0000313" key="2">
    <source>
        <dbReference type="EMBL" id="KAK3246146.1"/>
    </source>
</evidence>
<dbReference type="EMBL" id="LGRX02030094">
    <property type="protein sequence ID" value="KAK3246146.1"/>
    <property type="molecule type" value="Genomic_DNA"/>
</dbReference>
<evidence type="ECO:0000256" key="1">
    <source>
        <dbReference type="SAM" id="MobiDB-lite"/>
    </source>
</evidence>
<proteinExistence type="predicted"/>
<sequence length="128" mass="14030">MSNQVRNGGVRKPRVRVFTFSNLTEQQTRQLLANPLLLGCIVSSSAMARVVESYLGNPNEGYSTSSTPRRLEVEDVRGEVSHVTCVDGHGDGTLSEVGGTETERQPRPQPCSQLEDAFLSLSLDRKPQ</sequence>
<comment type="caution">
    <text evidence="2">The sequence shown here is derived from an EMBL/GenBank/DDBJ whole genome shotgun (WGS) entry which is preliminary data.</text>
</comment>
<protein>
    <submittedName>
        <fullName evidence="2">Uncharacterized protein</fullName>
    </submittedName>
</protein>
<organism evidence="2 3">
    <name type="scientific">Cymbomonas tetramitiformis</name>
    <dbReference type="NCBI Taxonomy" id="36881"/>
    <lineage>
        <taxon>Eukaryota</taxon>
        <taxon>Viridiplantae</taxon>
        <taxon>Chlorophyta</taxon>
        <taxon>Pyramimonadophyceae</taxon>
        <taxon>Pyramimonadales</taxon>
        <taxon>Pyramimonadaceae</taxon>
        <taxon>Cymbomonas</taxon>
    </lineage>
</organism>
<name>A0AAE0C0I8_9CHLO</name>
<keyword evidence="3" id="KW-1185">Reference proteome</keyword>
<dbReference type="Proteomes" id="UP001190700">
    <property type="component" value="Unassembled WGS sequence"/>
</dbReference>
<dbReference type="AlphaFoldDB" id="A0AAE0C0I8"/>
<feature type="region of interest" description="Disordered" evidence="1">
    <location>
        <begin position="84"/>
        <end position="128"/>
    </location>
</feature>